<name>L9ZNL4_9EURY</name>
<reference evidence="4 5" key="1">
    <citation type="journal article" date="2014" name="PLoS Genet.">
        <title>Phylogenetically driven sequencing of extremely halophilic archaea reveals strategies for static and dynamic osmo-response.</title>
        <authorList>
            <person name="Becker E.A."/>
            <person name="Seitzer P.M."/>
            <person name="Tritt A."/>
            <person name="Larsen D."/>
            <person name="Krusor M."/>
            <person name="Yao A.I."/>
            <person name="Wu D."/>
            <person name="Madern D."/>
            <person name="Eisen J.A."/>
            <person name="Darling A.E."/>
            <person name="Facciotti M.T."/>
        </authorList>
    </citation>
    <scope>NUCLEOTIDE SEQUENCE [LARGE SCALE GENOMIC DNA]</scope>
    <source>
        <strain evidence="4 5">JCM 10989</strain>
    </source>
</reference>
<dbReference type="InterPro" id="IPR003148">
    <property type="entry name" value="RCK_N"/>
</dbReference>
<dbReference type="PATRIC" id="fig|1227493.4.peg.3459"/>
<sequence length="549" mass="59612">MVYLASFVVLLAVYTLMYQWGMAVLEGESRTWHQALEIVVQSMTTTGYGQDAPWETLEMTVLVMLIQVTGIAYIAVAIPQFVIPWLQQMVEPTPPTETDALTDHVVIVGYTASCEQLVDELMANGTPHLIIEHDPERAQSLHESSLTVLHRDPTTTDGLEAARLDEARAVVVDATERDVLRATLTIETSTPTVPVFAFVGELSLARYFRYAGVDEVLLPKHRLGKALGDRVRAVVTLTVDDRDAFEEAYDVLEYHVDPESELFGETVASMRRLEQTGATVLGAWVRGDFVTVLSEHVRVDENTTLVVVGTESEQAAVAERTGTQGTQYRETGGRVVVAGRGLVGATTRGTLERAGVETTVIDTDPAAQSDVVGDATEEAVLIEAGIRDAQAFLVALESDAETILATLTARALNPAVRIIAGAETTANVNALRTAGASDVLALPSVAGRMIMLRVFEHETMRLGDRVVIEQVAVPSRSGTELSRARIQRETGCAVVALEREGTFYSDPDGMVLESDDSLILSGTDRQLEVVREVYGQRRERTDGDSDGAQ</sequence>
<dbReference type="PROSITE" id="PS51202">
    <property type="entry name" value="RCK_C"/>
    <property type="match status" value="2"/>
</dbReference>
<dbReference type="PANTHER" id="PTHR43833">
    <property type="entry name" value="POTASSIUM CHANNEL PROTEIN 2-RELATED-RELATED"/>
    <property type="match status" value="1"/>
</dbReference>
<dbReference type="SUPFAM" id="SSF81324">
    <property type="entry name" value="Voltage-gated potassium channels"/>
    <property type="match status" value="1"/>
</dbReference>
<gene>
    <name evidence="4" type="ORF">C483_17193</name>
</gene>
<dbReference type="STRING" id="1227493.C483_17193"/>
<dbReference type="GO" id="GO:0008324">
    <property type="term" value="F:monoatomic cation transmembrane transporter activity"/>
    <property type="evidence" value="ECO:0007669"/>
    <property type="project" value="InterPro"/>
</dbReference>
<evidence type="ECO:0000313" key="5">
    <source>
        <dbReference type="Proteomes" id="UP000011519"/>
    </source>
</evidence>
<dbReference type="GO" id="GO:0006813">
    <property type="term" value="P:potassium ion transport"/>
    <property type="evidence" value="ECO:0007669"/>
    <property type="project" value="InterPro"/>
</dbReference>
<dbReference type="PANTHER" id="PTHR43833:SF9">
    <property type="entry name" value="POTASSIUM CHANNEL PROTEIN YUGO-RELATED"/>
    <property type="match status" value="1"/>
</dbReference>
<dbReference type="Gene3D" id="3.40.50.720">
    <property type="entry name" value="NAD(P)-binding Rossmann-like Domain"/>
    <property type="match status" value="2"/>
</dbReference>
<dbReference type="Pfam" id="PF02254">
    <property type="entry name" value="TrkA_N"/>
    <property type="match status" value="2"/>
</dbReference>
<dbReference type="AlphaFoldDB" id="L9ZNL4"/>
<protein>
    <submittedName>
        <fullName evidence="4">TrkA-N domain protein</fullName>
    </submittedName>
</protein>
<accession>L9ZNL4</accession>
<feature type="domain" description="RCK C-terminal" evidence="3">
    <location>
        <begin position="455"/>
        <end position="536"/>
    </location>
</feature>
<dbReference type="Proteomes" id="UP000011519">
    <property type="component" value="Unassembled WGS sequence"/>
</dbReference>
<dbReference type="InterPro" id="IPR036721">
    <property type="entry name" value="RCK_C_sf"/>
</dbReference>
<feature type="transmembrane region" description="Helical" evidence="1">
    <location>
        <begin position="6"/>
        <end position="25"/>
    </location>
</feature>
<evidence type="ECO:0000256" key="1">
    <source>
        <dbReference type="SAM" id="Phobius"/>
    </source>
</evidence>
<keyword evidence="1" id="KW-0472">Membrane</keyword>
<dbReference type="InterPro" id="IPR050721">
    <property type="entry name" value="Trk_Ktr_HKT_K-transport"/>
</dbReference>
<dbReference type="EMBL" id="AOIM01000041">
    <property type="protein sequence ID" value="ELY87656.1"/>
    <property type="molecule type" value="Genomic_DNA"/>
</dbReference>
<dbReference type="InterPro" id="IPR006037">
    <property type="entry name" value="RCK_C"/>
</dbReference>
<feature type="domain" description="RCK C-terminal" evidence="3">
    <location>
        <begin position="239"/>
        <end position="323"/>
    </location>
</feature>
<evidence type="ECO:0000313" key="4">
    <source>
        <dbReference type="EMBL" id="ELY87656.1"/>
    </source>
</evidence>
<dbReference type="PROSITE" id="PS51201">
    <property type="entry name" value="RCK_N"/>
    <property type="match status" value="1"/>
</dbReference>
<organism evidence="4 5">
    <name type="scientific">Natrialba hulunbeirensis JCM 10989</name>
    <dbReference type="NCBI Taxonomy" id="1227493"/>
    <lineage>
        <taxon>Archaea</taxon>
        <taxon>Methanobacteriati</taxon>
        <taxon>Methanobacteriota</taxon>
        <taxon>Stenosarchaea group</taxon>
        <taxon>Halobacteria</taxon>
        <taxon>Halobacteriales</taxon>
        <taxon>Natrialbaceae</taxon>
        <taxon>Natrialba</taxon>
    </lineage>
</organism>
<dbReference type="Gene3D" id="1.10.287.70">
    <property type="match status" value="1"/>
</dbReference>
<dbReference type="SUPFAM" id="SSF51735">
    <property type="entry name" value="NAD(P)-binding Rossmann-fold domains"/>
    <property type="match status" value="2"/>
</dbReference>
<evidence type="ECO:0000259" key="3">
    <source>
        <dbReference type="PROSITE" id="PS51202"/>
    </source>
</evidence>
<keyword evidence="1" id="KW-1133">Transmembrane helix</keyword>
<comment type="caution">
    <text evidence="4">The sequence shown here is derived from an EMBL/GenBank/DDBJ whole genome shotgun (WGS) entry which is preliminary data.</text>
</comment>
<keyword evidence="1" id="KW-0812">Transmembrane</keyword>
<feature type="domain" description="RCK N-terminal" evidence="2">
    <location>
        <begin position="371"/>
        <end position="441"/>
    </location>
</feature>
<dbReference type="InterPro" id="IPR036291">
    <property type="entry name" value="NAD(P)-bd_dom_sf"/>
</dbReference>
<proteinExistence type="predicted"/>
<keyword evidence="5" id="KW-1185">Reference proteome</keyword>
<dbReference type="SUPFAM" id="SSF116726">
    <property type="entry name" value="TrkA C-terminal domain-like"/>
    <property type="match status" value="2"/>
</dbReference>
<dbReference type="Gene3D" id="3.30.70.1450">
    <property type="entry name" value="Regulator of K+ conductance, C-terminal domain"/>
    <property type="match status" value="2"/>
</dbReference>
<feature type="transmembrane region" description="Helical" evidence="1">
    <location>
        <begin position="61"/>
        <end position="86"/>
    </location>
</feature>
<evidence type="ECO:0000259" key="2">
    <source>
        <dbReference type="PROSITE" id="PS51201"/>
    </source>
</evidence>